<evidence type="ECO:0000313" key="1">
    <source>
        <dbReference type="EMBL" id="BDB99890.1"/>
    </source>
</evidence>
<name>A0AAQ4CVQ9_9CREN</name>
<organism evidence="1 2">
    <name type="scientific">Saccharolobus caldissimus</name>
    <dbReference type="NCBI Taxonomy" id="1702097"/>
    <lineage>
        <taxon>Archaea</taxon>
        <taxon>Thermoproteota</taxon>
        <taxon>Thermoprotei</taxon>
        <taxon>Sulfolobales</taxon>
        <taxon>Sulfolobaceae</taxon>
        <taxon>Saccharolobus</taxon>
    </lineage>
</organism>
<keyword evidence="2" id="KW-1185">Reference proteome</keyword>
<protein>
    <submittedName>
        <fullName evidence="1">Uncharacterized protein</fullName>
    </submittedName>
</protein>
<accession>A0AAQ4CVQ9</accession>
<gene>
    <name evidence="1" type="ORF">SACC_29070</name>
</gene>
<reference evidence="1 2" key="1">
    <citation type="journal article" date="2022" name="Microbiol. Resour. Announc.">
        <title>Complete Genome Sequence of the Hyperthermophilic and Acidophilic Archaeon Saccharolobus caldissimus Strain HS-3T.</title>
        <authorList>
            <person name="Sakai H.D."/>
            <person name="Kurosawa N."/>
        </authorList>
    </citation>
    <scope>NUCLEOTIDE SEQUENCE [LARGE SCALE GENOMIC DNA]</scope>
    <source>
        <strain evidence="1 2">JCM32116</strain>
    </source>
</reference>
<sequence length="123" mass="14243">MIKEGLIEFISALILYTKKSENNYADKAFTCMLRKSHTPCSIKQRLGYSKGYAFWASIYLKLLSNYKNECTTLLNDFLQFLIDYNSNNVSLNNILQRVQNKNSSYNICSILDKDIRNLCEMSA</sequence>
<proteinExistence type="predicted"/>
<dbReference type="AlphaFoldDB" id="A0AAQ4CVQ9"/>
<dbReference type="EMBL" id="AP025226">
    <property type="protein sequence ID" value="BDB99890.1"/>
    <property type="molecule type" value="Genomic_DNA"/>
</dbReference>
<dbReference type="Proteomes" id="UP001319921">
    <property type="component" value="Chromosome"/>
</dbReference>
<dbReference type="KEGG" id="scas:SACC_29070"/>
<evidence type="ECO:0000313" key="2">
    <source>
        <dbReference type="Proteomes" id="UP001319921"/>
    </source>
</evidence>